<accession>F8NG74</accession>
<comment type="similarity">
    <text evidence="1">Belongs to the PPR family. P subfamily.</text>
</comment>
<name>F8NG74_SERL9</name>
<gene>
    <name evidence="2" type="ORF">SERLADRAFT_455603</name>
</gene>
<organism>
    <name type="scientific">Serpula lacrymans var. lacrymans (strain S7.9)</name>
    <name type="common">Dry rot fungus</name>
    <dbReference type="NCBI Taxonomy" id="578457"/>
    <lineage>
        <taxon>Eukaryota</taxon>
        <taxon>Fungi</taxon>
        <taxon>Dikarya</taxon>
        <taxon>Basidiomycota</taxon>
        <taxon>Agaricomycotina</taxon>
        <taxon>Agaricomycetes</taxon>
        <taxon>Agaricomycetidae</taxon>
        <taxon>Boletales</taxon>
        <taxon>Coniophorineae</taxon>
        <taxon>Serpulaceae</taxon>
        <taxon>Serpula</taxon>
    </lineage>
</organism>
<dbReference type="EMBL" id="GL945428">
    <property type="protein sequence ID" value="EGO31044.1"/>
    <property type="molecule type" value="Genomic_DNA"/>
</dbReference>
<dbReference type="InterPro" id="IPR002885">
    <property type="entry name" value="PPR_rpt"/>
</dbReference>
<evidence type="ECO:0000256" key="1">
    <source>
        <dbReference type="ARBA" id="ARBA00007626"/>
    </source>
</evidence>
<dbReference type="Pfam" id="PF01535">
    <property type="entry name" value="PPR"/>
    <property type="match status" value="1"/>
</dbReference>
<protein>
    <recommendedName>
        <fullName evidence="3">Pentacotripeptide-repeat region of PRORP domain-containing protein</fullName>
    </recommendedName>
</protein>
<dbReference type="PANTHER" id="PTHR46128">
    <property type="entry name" value="MITOCHONDRIAL GROUP I INTRON SPLICING FACTOR CCM1"/>
    <property type="match status" value="1"/>
</dbReference>
<evidence type="ECO:0008006" key="3">
    <source>
        <dbReference type="Google" id="ProtNLM"/>
    </source>
</evidence>
<dbReference type="AlphaFoldDB" id="F8NG74"/>
<feature type="non-terminal residue" evidence="2">
    <location>
        <position position="570"/>
    </location>
</feature>
<reference evidence="2" key="1">
    <citation type="submission" date="2011-04" db="EMBL/GenBank/DDBJ databases">
        <title>Evolution of plant cell wall degrading machinery underlies the functional diversity of forest fungi.</title>
        <authorList>
            <consortium name="US DOE Joint Genome Institute (JGI-PGF)"/>
            <person name="Eastwood D.C."/>
            <person name="Floudas D."/>
            <person name="Binder M."/>
            <person name="Majcherczyk A."/>
            <person name="Schneider P."/>
            <person name="Aerts A."/>
            <person name="Asiegbu F.O."/>
            <person name="Baker S.E."/>
            <person name="Barry K."/>
            <person name="Bendiksby M."/>
            <person name="Blumentritt M."/>
            <person name="Coutinho P.M."/>
            <person name="Cullen D."/>
            <person name="Cullen D."/>
            <person name="Gathman A."/>
            <person name="Goodell B."/>
            <person name="Henrissat B."/>
            <person name="Ihrmark K."/>
            <person name="Kauserud H."/>
            <person name="Kohler A."/>
            <person name="LaButti K."/>
            <person name="Lapidus A."/>
            <person name="Lavin J.L."/>
            <person name="Lee Y.-H."/>
            <person name="Lindquist E."/>
            <person name="Lilly W."/>
            <person name="Lucas S."/>
            <person name="Morin E."/>
            <person name="Murat C."/>
            <person name="Oguiza J.A."/>
            <person name="Park J."/>
            <person name="Pisabarro A.G."/>
            <person name="Riley R."/>
            <person name="Rosling A."/>
            <person name="Salamov A."/>
            <person name="Schmidt O."/>
            <person name="Schmutz J."/>
            <person name="Skrede I."/>
            <person name="Stenlid J."/>
            <person name="Wiebenga A."/>
            <person name="Xie X."/>
            <person name="Kues U."/>
            <person name="Hibbett D.S."/>
            <person name="Hoffmeister D."/>
            <person name="Hogberg N."/>
            <person name="Martin F."/>
            <person name="Grigoriev I.V."/>
            <person name="Watkinson S.C."/>
        </authorList>
    </citation>
    <scope>NUCLEOTIDE SEQUENCE</scope>
    <source>
        <strain evidence="2">S7.9</strain>
    </source>
</reference>
<dbReference type="Proteomes" id="UP000008064">
    <property type="component" value="Unassembled WGS sequence"/>
</dbReference>
<dbReference type="Gene3D" id="1.25.40.10">
    <property type="entry name" value="Tetratricopeptide repeat domain"/>
    <property type="match status" value="4"/>
</dbReference>
<dbReference type="InterPro" id="IPR050872">
    <property type="entry name" value="PPR_P_subfamily"/>
</dbReference>
<dbReference type="RefSeq" id="XP_007312928.1">
    <property type="nucleotide sequence ID" value="XM_007312866.1"/>
</dbReference>
<dbReference type="HOGENOM" id="CLU_019520_0_0_1"/>
<dbReference type="GeneID" id="18817195"/>
<evidence type="ECO:0000313" key="2">
    <source>
        <dbReference type="EMBL" id="EGO31044.1"/>
    </source>
</evidence>
<sequence length="570" mass="64318">MTLPQKPSNFSPTLMQWHWFLEHCIEVGEVGILLPTVMKMHRSGRRPTNETFKILLAVLFQTAPHIKNFYEIIDAMQRARVPYDGVMANILYEGFAKHQLFEHAEEITSTYKERIGSIVRSQSRQTWEWDDKIIRQVGRKGVRPAVSLCLKLMDEGYTPSRHTLTVILKDSQNVEQLRYVEKNLGVEADLLHWSMLIGNAVRAGRVYTALSIYDEVKVTGLRIDTPLVHPIISALCHSTLKQPDDAAIDRALDIYKDLVHATSDIDPTQPSTNDSLFHSRGPDANVYNVLLKTLGSSSNVQKYYPIALSLLEDIQAREVTLDNPMAIAAVLTLLMRCSSSFTEAFDVYKRMCRRHIGPKLDAKAYAAVLNEFCKLSFGNESDLPSVWHYFEIVKDMRAAGNEISVEVYTILLRQLAVLASGMSDQSKDNLLAAIRRVHNHLTLDPSVSPDTALWNQLMDTYQRAGCFAEAYRVWESVYVSGSFDHVSVNIILDACGFAGAWQTAMQICMNLSKLGFTFSQKNWNAWLECMCRLGKLNEAVKAACLEMGKDQKDVAPDIESVRILVSFASR</sequence>
<dbReference type="OrthoDB" id="185373at2759"/>
<dbReference type="InterPro" id="IPR011990">
    <property type="entry name" value="TPR-like_helical_dom_sf"/>
</dbReference>
<dbReference type="PANTHER" id="PTHR46128:SF329">
    <property type="entry name" value="MITOCHONDRIAL GROUP I INTRON SPLICING FACTOR DMR1"/>
    <property type="match status" value="1"/>
</dbReference>
<proteinExistence type="inferred from homology"/>
<dbReference type="KEGG" id="sla:SERLADRAFT_455603"/>